<dbReference type="EMBL" id="ABEU02000015">
    <property type="protein sequence ID" value="PNR39723.1"/>
    <property type="molecule type" value="Genomic_DNA"/>
</dbReference>
<dbReference type="OrthoDB" id="20295at2759"/>
<keyword evidence="8" id="KW-0808">Transferase</keyword>
<dbReference type="GO" id="GO:0005634">
    <property type="term" value="C:nucleus"/>
    <property type="evidence" value="ECO:0000318"/>
    <property type="project" value="GO_Central"/>
</dbReference>
<comment type="catalytic activity">
    <reaction evidence="1">
        <text>S-ubiquitinyl-[E2 ubiquitin-conjugating enzyme]-L-cysteine + [acceptor protein]-L-lysine = [E2 ubiquitin-conjugating enzyme]-L-cysteine + N(6)-ubiquitinyl-[acceptor protein]-L-lysine.</text>
        <dbReference type="EC" id="2.3.2.27"/>
    </reaction>
</comment>
<evidence type="ECO:0000256" key="7">
    <source>
        <dbReference type="ARBA" id="ARBA00022490"/>
    </source>
</evidence>
<dbReference type="Pfam" id="PF10408">
    <property type="entry name" value="Ufd2P_core"/>
    <property type="match status" value="1"/>
</dbReference>
<reference evidence="13" key="3">
    <citation type="submission" date="2020-12" db="UniProtKB">
        <authorList>
            <consortium name="EnsemblPlants"/>
        </authorList>
    </citation>
    <scope>IDENTIFICATION</scope>
</reference>
<dbReference type="GO" id="GO:0006511">
    <property type="term" value="P:ubiquitin-dependent protein catabolic process"/>
    <property type="evidence" value="ECO:0007669"/>
    <property type="project" value="InterPro"/>
</dbReference>
<comment type="subcellular location">
    <subcellularLocation>
        <location evidence="3">Cytoplasm</location>
    </subcellularLocation>
    <subcellularLocation>
        <location evidence="2">Nucleus</location>
    </subcellularLocation>
</comment>
<dbReference type="EnsemblPlants" id="Pp3c15_20630V3.1">
    <property type="protein sequence ID" value="Pp3c15_20630V3.1"/>
    <property type="gene ID" value="Pp3c15_20630"/>
</dbReference>
<dbReference type="PaxDb" id="3218-PP1S224_38V6.1"/>
<dbReference type="InterPro" id="IPR019474">
    <property type="entry name" value="Ub_conjug_fac_E4_core"/>
</dbReference>
<dbReference type="PANTHER" id="PTHR13931:SF2">
    <property type="entry name" value="UBIQUITIN CONJUGATION FACTOR E4 B"/>
    <property type="match status" value="1"/>
</dbReference>
<dbReference type="PROSITE" id="PS51698">
    <property type="entry name" value="U_BOX"/>
    <property type="match status" value="1"/>
</dbReference>
<dbReference type="SUPFAM" id="SSF57850">
    <property type="entry name" value="RING/U-box"/>
    <property type="match status" value="1"/>
</dbReference>
<accession>A0A2K1JDW3</accession>
<dbReference type="Proteomes" id="UP000006727">
    <property type="component" value="Chromosome 15"/>
</dbReference>
<dbReference type="InterPro" id="IPR003613">
    <property type="entry name" value="Ubox_domain"/>
</dbReference>
<dbReference type="PANTHER" id="PTHR13931">
    <property type="entry name" value="UBIQUITINATION FACTOR E4"/>
    <property type="match status" value="1"/>
</dbReference>
<dbReference type="Gramene" id="Pp3c15_20630V3.7">
    <property type="protein sequence ID" value="Pp3c15_20630V3.7"/>
    <property type="gene ID" value="Pp3c15_20630"/>
</dbReference>
<dbReference type="GO" id="GO:0005737">
    <property type="term" value="C:cytoplasm"/>
    <property type="evidence" value="ECO:0000318"/>
    <property type="project" value="GO_Central"/>
</dbReference>
<keyword evidence="9" id="KW-0833">Ubl conjugation pathway</keyword>
<dbReference type="InterPro" id="IPR013083">
    <property type="entry name" value="Znf_RING/FYVE/PHD"/>
</dbReference>
<proteinExistence type="inferred from homology"/>
<dbReference type="STRING" id="3218.A0A2K1JDW3"/>
<dbReference type="GO" id="GO:0036503">
    <property type="term" value="P:ERAD pathway"/>
    <property type="evidence" value="ECO:0000318"/>
    <property type="project" value="GO_Central"/>
</dbReference>
<evidence type="ECO:0000256" key="5">
    <source>
        <dbReference type="ARBA" id="ARBA00007434"/>
    </source>
</evidence>
<evidence type="ECO:0000256" key="4">
    <source>
        <dbReference type="ARBA" id="ARBA00004906"/>
    </source>
</evidence>
<evidence type="ECO:0000259" key="11">
    <source>
        <dbReference type="PROSITE" id="PS51698"/>
    </source>
</evidence>
<evidence type="ECO:0000256" key="8">
    <source>
        <dbReference type="ARBA" id="ARBA00022679"/>
    </source>
</evidence>
<keyword evidence="7" id="KW-0963">Cytoplasm</keyword>
<dbReference type="UniPathway" id="UPA00143"/>
<sequence length="1024" mass="116057">MAQPRAGRSLADLEDAVLRRVLLVTVRPGSEEGSGLPVYLEQLSAELMSEGRQTLLSRDVLERVLMERLSTLYEGSEPPFLYLVNCYRRAFGESRKAQTMKDKAALAVIQDALQQVKDLSVSYSVLMLVHAKDNMFPQPPDASFSPNALLLASLLADGSSSAGYYATSSGVEPLPPGFFEGLLMRFEDEPEGFRSTFEHLYKDLQSMVMKMSPLGPFQRCVRTLVMLVSYPRLAKILVEHPMWSPKGNHVNGRVLEVSSILGPFFHISVIPDHPVFGNGEPNARQQCFSDVSSRRDLASSYTTIKTVLHQLYDGMHEVLLKLLRTSETRESVLQYLADVIQKNVNRSQLQSNPFAVASSGMFVSLSAVMLKLCEPFLDASLSKRDKLDPRYVLQGGRLDFSGLTAVFATSEELGKWVDSRNHSRAEGYRQIQQFGEQEEMRRLQAEEASTSMMNSSQSHPLRNIASAIDSMKFTFICECFFLTARVLNLGLIKALSDFKSLLQKLSRRKDDLAALKNMRGNGAPPSIEQDIIQAEAVVEQLSQDRLCYDSQLLKDLDLLQEALSYYRLMVVWLTGLVGGFHMPLPVPCPMEFASMPEHFVEDAMELLLFACRIPKALDGVNLDEFMSFIVMFMGSPHHIRNPYLRAKMVEVLNGWMPSKCTSPTLVSSMSSLFEGHHLALEYLVPNLLQLYVDIEFTGAHNQFYDKFNIRHNIAELLEYLWGVPSHHKSWMQVAVREEKGAYLKFLNLLINDSIFLLDESLKKIPELKEMEAQLADTTAWSRRPAQERQERERHYHQQEHIVRIDMMLANEDVKMIQYTSAEITAPFLLPEMAERIAAMLNYFLVQLVGPQRKALSVKDPEKYEFRPKELLAQIVNIYVNLDRGDSQGIFARAVSSDGRSYRDELFTEAAGLLRRIGSLPMQMIEAFELLGAKARTQAQEMMDAEAMLGDIPDEFLDPIQYTLMTDPVILPSSKTIVDRSVIQRHLLSDQTDPFNRSLLTVEMLIPDHELKRRIDDYLASHSKK</sequence>
<dbReference type="Pfam" id="PF04564">
    <property type="entry name" value="U-box"/>
    <property type="match status" value="1"/>
</dbReference>
<evidence type="ECO:0000256" key="1">
    <source>
        <dbReference type="ARBA" id="ARBA00000900"/>
    </source>
</evidence>
<dbReference type="GO" id="GO:0000209">
    <property type="term" value="P:protein polyubiquitination"/>
    <property type="evidence" value="ECO:0000318"/>
    <property type="project" value="GO_Central"/>
</dbReference>
<keyword evidence="14" id="KW-1185">Reference proteome</keyword>
<dbReference type="SMART" id="SM00504">
    <property type="entry name" value="Ubox"/>
    <property type="match status" value="1"/>
</dbReference>
<protein>
    <recommendedName>
        <fullName evidence="6">RING-type E3 ubiquitin transferase</fullName>
        <ecNumber evidence="6">2.3.2.27</ecNumber>
    </recommendedName>
</protein>
<dbReference type="FunFam" id="3.30.40.10:FF:000055">
    <property type="entry name" value="Ubiquitin conjugation factor e4 a"/>
    <property type="match status" value="1"/>
</dbReference>
<comment type="similarity">
    <text evidence="5">Belongs to the ubiquitin conjugation factor E4 family.</text>
</comment>
<dbReference type="GeneID" id="112292473"/>
<dbReference type="InterPro" id="IPR045132">
    <property type="entry name" value="UBE4"/>
</dbReference>
<dbReference type="EnsemblPlants" id="Pp3c15_20630V3.7">
    <property type="protein sequence ID" value="Pp3c15_20630V3.7"/>
    <property type="gene ID" value="Pp3c15_20630"/>
</dbReference>
<dbReference type="EC" id="2.3.2.27" evidence="6"/>
<keyword evidence="10" id="KW-0539">Nucleus</keyword>
<dbReference type="RefSeq" id="XP_024396770.1">
    <property type="nucleotide sequence ID" value="XM_024541002.2"/>
</dbReference>
<evidence type="ECO:0000256" key="3">
    <source>
        <dbReference type="ARBA" id="ARBA00004496"/>
    </source>
</evidence>
<dbReference type="AlphaFoldDB" id="A0A2K1JDW3"/>
<dbReference type="CDD" id="cd16657">
    <property type="entry name" value="RING-Ubox_UBE4A"/>
    <property type="match status" value="1"/>
</dbReference>
<name>A0A2K1JDW3_PHYPA</name>
<evidence type="ECO:0000313" key="12">
    <source>
        <dbReference type="EMBL" id="PNR39723.1"/>
    </source>
</evidence>
<evidence type="ECO:0000256" key="9">
    <source>
        <dbReference type="ARBA" id="ARBA00022786"/>
    </source>
</evidence>
<evidence type="ECO:0000313" key="13">
    <source>
        <dbReference type="EnsemblPlants" id="Pp3c15_20630V3.1"/>
    </source>
</evidence>
<comment type="pathway">
    <text evidence="4">Protein modification; protein ubiquitination.</text>
</comment>
<dbReference type="GO" id="GO:0034450">
    <property type="term" value="F:ubiquitin-ubiquitin ligase activity"/>
    <property type="evidence" value="ECO:0000318"/>
    <property type="project" value="GO_Central"/>
</dbReference>
<dbReference type="Gramene" id="Pp3c15_20630V3.1">
    <property type="protein sequence ID" value="Pp3c15_20630V3.1"/>
    <property type="gene ID" value="Pp3c15_20630"/>
</dbReference>
<reference evidence="12 14" key="2">
    <citation type="journal article" date="2018" name="Plant J.">
        <title>The Physcomitrella patens chromosome-scale assembly reveals moss genome structure and evolution.</title>
        <authorList>
            <person name="Lang D."/>
            <person name="Ullrich K.K."/>
            <person name="Murat F."/>
            <person name="Fuchs J."/>
            <person name="Jenkins J."/>
            <person name="Haas F.B."/>
            <person name="Piednoel M."/>
            <person name="Gundlach H."/>
            <person name="Van Bel M."/>
            <person name="Meyberg R."/>
            <person name="Vives C."/>
            <person name="Morata J."/>
            <person name="Symeonidi A."/>
            <person name="Hiss M."/>
            <person name="Muchero W."/>
            <person name="Kamisugi Y."/>
            <person name="Saleh O."/>
            <person name="Blanc G."/>
            <person name="Decker E.L."/>
            <person name="van Gessel N."/>
            <person name="Grimwood J."/>
            <person name="Hayes R.D."/>
            <person name="Graham S.W."/>
            <person name="Gunter L.E."/>
            <person name="McDaniel S.F."/>
            <person name="Hoernstein S.N.W."/>
            <person name="Larsson A."/>
            <person name="Li F.W."/>
            <person name="Perroud P.F."/>
            <person name="Phillips J."/>
            <person name="Ranjan P."/>
            <person name="Rokshar D.S."/>
            <person name="Rothfels C.J."/>
            <person name="Schneider L."/>
            <person name="Shu S."/>
            <person name="Stevenson D.W."/>
            <person name="Thummler F."/>
            <person name="Tillich M."/>
            <person name="Villarreal Aguilar J.C."/>
            <person name="Widiez T."/>
            <person name="Wong G.K."/>
            <person name="Wymore A."/>
            <person name="Zhang Y."/>
            <person name="Zimmer A.D."/>
            <person name="Quatrano R.S."/>
            <person name="Mayer K.F.X."/>
            <person name="Goodstein D."/>
            <person name="Casacuberta J.M."/>
            <person name="Vandepoele K."/>
            <person name="Reski R."/>
            <person name="Cuming A.C."/>
            <person name="Tuskan G.A."/>
            <person name="Maumus F."/>
            <person name="Salse J."/>
            <person name="Schmutz J."/>
            <person name="Rensing S.A."/>
        </authorList>
    </citation>
    <scope>NUCLEOTIDE SEQUENCE [LARGE SCALE GENOMIC DNA]</scope>
    <source>
        <strain evidence="13 14">cv. Gransden 2004</strain>
    </source>
</reference>
<feature type="domain" description="U-box" evidence="11">
    <location>
        <begin position="950"/>
        <end position="1024"/>
    </location>
</feature>
<organism evidence="12">
    <name type="scientific">Physcomitrium patens</name>
    <name type="common">Spreading-leaved earth moss</name>
    <name type="synonym">Physcomitrella patens</name>
    <dbReference type="NCBI Taxonomy" id="3218"/>
    <lineage>
        <taxon>Eukaryota</taxon>
        <taxon>Viridiplantae</taxon>
        <taxon>Streptophyta</taxon>
        <taxon>Embryophyta</taxon>
        <taxon>Bryophyta</taxon>
        <taxon>Bryophytina</taxon>
        <taxon>Bryopsida</taxon>
        <taxon>Funariidae</taxon>
        <taxon>Funariales</taxon>
        <taxon>Funariaceae</taxon>
        <taxon>Physcomitrium</taxon>
    </lineage>
</organism>
<dbReference type="Gene3D" id="3.30.40.10">
    <property type="entry name" value="Zinc/RING finger domain, C3HC4 (zinc finger)"/>
    <property type="match status" value="1"/>
</dbReference>
<evidence type="ECO:0000256" key="10">
    <source>
        <dbReference type="ARBA" id="ARBA00023242"/>
    </source>
</evidence>
<evidence type="ECO:0000313" key="14">
    <source>
        <dbReference type="Proteomes" id="UP000006727"/>
    </source>
</evidence>
<dbReference type="GO" id="GO:0000151">
    <property type="term" value="C:ubiquitin ligase complex"/>
    <property type="evidence" value="ECO:0007669"/>
    <property type="project" value="InterPro"/>
</dbReference>
<evidence type="ECO:0000256" key="6">
    <source>
        <dbReference type="ARBA" id="ARBA00012483"/>
    </source>
</evidence>
<evidence type="ECO:0000256" key="2">
    <source>
        <dbReference type="ARBA" id="ARBA00004123"/>
    </source>
</evidence>
<reference evidence="12 14" key="1">
    <citation type="journal article" date="2008" name="Science">
        <title>The Physcomitrella genome reveals evolutionary insights into the conquest of land by plants.</title>
        <authorList>
            <person name="Rensing S."/>
            <person name="Lang D."/>
            <person name="Zimmer A."/>
            <person name="Terry A."/>
            <person name="Salamov A."/>
            <person name="Shapiro H."/>
            <person name="Nishiyama T."/>
            <person name="Perroud P.-F."/>
            <person name="Lindquist E."/>
            <person name="Kamisugi Y."/>
            <person name="Tanahashi T."/>
            <person name="Sakakibara K."/>
            <person name="Fujita T."/>
            <person name="Oishi K."/>
            <person name="Shin-I T."/>
            <person name="Kuroki Y."/>
            <person name="Toyoda A."/>
            <person name="Suzuki Y."/>
            <person name="Hashimoto A."/>
            <person name="Yamaguchi K."/>
            <person name="Sugano A."/>
            <person name="Kohara Y."/>
            <person name="Fujiyama A."/>
            <person name="Anterola A."/>
            <person name="Aoki S."/>
            <person name="Ashton N."/>
            <person name="Barbazuk W.B."/>
            <person name="Barker E."/>
            <person name="Bennetzen J."/>
            <person name="Bezanilla M."/>
            <person name="Blankenship R."/>
            <person name="Cho S.H."/>
            <person name="Dutcher S."/>
            <person name="Estelle M."/>
            <person name="Fawcett J.A."/>
            <person name="Gundlach H."/>
            <person name="Hanada K."/>
            <person name="Heyl A."/>
            <person name="Hicks K.A."/>
            <person name="Hugh J."/>
            <person name="Lohr M."/>
            <person name="Mayer K."/>
            <person name="Melkozernov A."/>
            <person name="Murata T."/>
            <person name="Nelson D."/>
            <person name="Pils B."/>
            <person name="Prigge M."/>
            <person name="Reiss B."/>
            <person name="Renner T."/>
            <person name="Rombauts S."/>
            <person name="Rushton P."/>
            <person name="Sanderfoot A."/>
            <person name="Schween G."/>
            <person name="Shiu S.-H."/>
            <person name="Stueber K."/>
            <person name="Theodoulou F.L."/>
            <person name="Tu H."/>
            <person name="Van de Peer Y."/>
            <person name="Verrier P.J."/>
            <person name="Waters E."/>
            <person name="Wood A."/>
            <person name="Yang L."/>
            <person name="Cove D."/>
            <person name="Cuming A."/>
            <person name="Hasebe M."/>
            <person name="Lucas S."/>
            <person name="Mishler D.B."/>
            <person name="Reski R."/>
            <person name="Grigoriev I."/>
            <person name="Quatrano R.S."/>
            <person name="Boore J.L."/>
        </authorList>
    </citation>
    <scope>NUCLEOTIDE SEQUENCE [LARGE SCALE GENOMIC DNA]</scope>
    <source>
        <strain evidence="13 14">cv. Gransden 2004</strain>
    </source>
</reference>
<gene>
    <name evidence="13" type="primary">LOC112292473</name>
    <name evidence="12" type="ORF">PHYPA_020002</name>
</gene>